<sequence>MSPRRARPALEMVSPGSGPLPAGPAAPKEPALARLCAQVDLCLGCSRCAQRLNESTYLLHPVEHSCPREILLARFKHATQSSIWRKVNQRPSFPRPARYEVCRYYSPGQGCRRHRNQCTFARSPEEALVWTFEREHSVHRLWLKAAVEGGGAQGKLRNLADTIREDFGGHFQLLCSRCFRLCPPRLSRLGPQRRCHTHGAGPSILAHVSSEGRHQKQVVEVRPQPQYRRPLTYCMFVERGRPCRHGAARCQYAHSAVEMAVWKAEQQGGLQRADLLTCPAPRGSRQLAADSQPPAPQLYCHACLVTCGSQEAFENHCSSPEHVQMVAQGQAVAWVHRSPPTGLSAFELCPRPALCEYGNSCTKAHSEQELQEWTQRVQTAQLREQAAWQEGLVPYRERLLAEYQRSSSEVLVLAETIDGVSVACDQPLVHRAQEKKIQHSWTFVVHSEVRGLQSSESAGVRSRCATPVCACVGVSVPGAMGFLVEVLLESKGLSWWPRCPSSRAALHLCQRAWGPPGQVLRPHLAGEHRLREAGIEGGRVGLGGGLCQPGPWQEGQGPWGCLTIQSLPRSPCSTWPCSSRSLEQTSR</sequence>
<keyword evidence="1" id="KW-0862">Zinc</keyword>
<protein>
    <submittedName>
        <fullName evidence="4">Helicase with zinc finger 2</fullName>
    </submittedName>
</protein>
<dbReference type="GO" id="GO:0035196">
    <property type="term" value="P:miRNA processing"/>
    <property type="evidence" value="ECO:0007669"/>
    <property type="project" value="TreeGrafter"/>
</dbReference>
<organism evidence="4 5">
    <name type="scientific">Molossus molossus</name>
    <name type="common">Pallas' mastiff bat</name>
    <name type="synonym">Vespertilio molossus</name>
    <dbReference type="NCBI Taxonomy" id="27622"/>
    <lineage>
        <taxon>Eukaryota</taxon>
        <taxon>Metazoa</taxon>
        <taxon>Chordata</taxon>
        <taxon>Craniata</taxon>
        <taxon>Vertebrata</taxon>
        <taxon>Euteleostomi</taxon>
        <taxon>Mammalia</taxon>
        <taxon>Eutheria</taxon>
        <taxon>Laurasiatheria</taxon>
        <taxon>Chiroptera</taxon>
        <taxon>Yangochiroptera</taxon>
        <taxon>Molossidae</taxon>
        <taxon>Molossus</taxon>
    </lineage>
</organism>
<dbReference type="InterPro" id="IPR000571">
    <property type="entry name" value="Znf_CCCH"/>
</dbReference>
<keyword evidence="4" id="KW-0378">Hydrolase</keyword>
<dbReference type="EMBL" id="JACASF010000006">
    <property type="protein sequence ID" value="KAF6471373.1"/>
    <property type="molecule type" value="Genomic_DNA"/>
</dbReference>
<feature type="domain" description="C3H1-type" evidence="3">
    <location>
        <begin position="96"/>
        <end position="125"/>
    </location>
</feature>
<proteinExistence type="predicted"/>
<feature type="domain" description="C3H1-type" evidence="3">
    <location>
        <begin position="228"/>
        <end position="257"/>
    </location>
</feature>
<evidence type="ECO:0000256" key="1">
    <source>
        <dbReference type="PROSITE-ProRule" id="PRU00723"/>
    </source>
</evidence>
<evidence type="ECO:0000259" key="3">
    <source>
        <dbReference type="PROSITE" id="PS50103"/>
    </source>
</evidence>
<dbReference type="AlphaFoldDB" id="A0A7J8HGE4"/>
<keyword evidence="4" id="KW-0347">Helicase</keyword>
<dbReference type="GO" id="GO:0008270">
    <property type="term" value="F:zinc ion binding"/>
    <property type="evidence" value="ECO:0007669"/>
    <property type="project" value="UniProtKB-KW"/>
</dbReference>
<evidence type="ECO:0000313" key="5">
    <source>
        <dbReference type="Proteomes" id="UP000550707"/>
    </source>
</evidence>
<dbReference type="GO" id="GO:0004386">
    <property type="term" value="F:helicase activity"/>
    <property type="evidence" value="ECO:0007669"/>
    <property type="project" value="UniProtKB-KW"/>
</dbReference>
<dbReference type="InterPro" id="IPR039691">
    <property type="entry name" value="ZC3H7A/B"/>
</dbReference>
<gene>
    <name evidence="4" type="ORF">HJG59_006234</name>
</gene>
<feature type="zinc finger region" description="C3H1-type" evidence="1">
    <location>
        <begin position="228"/>
        <end position="257"/>
    </location>
</feature>
<keyword evidence="4" id="KW-0547">Nucleotide-binding</keyword>
<dbReference type="SMART" id="SM00356">
    <property type="entry name" value="ZnF_C3H1"/>
    <property type="match status" value="2"/>
</dbReference>
<dbReference type="GO" id="GO:0035198">
    <property type="term" value="F:miRNA binding"/>
    <property type="evidence" value="ECO:0007669"/>
    <property type="project" value="InterPro"/>
</dbReference>
<dbReference type="PANTHER" id="PTHR14928">
    <property type="entry name" value="MICRO-RNA BINDING ZINC FINGER CCCH DOMAIN-CONTAINING PROTEIN 7"/>
    <property type="match status" value="1"/>
</dbReference>
<dbReference type="Proteomes" id="UP000550707">
    <property type="component" value="Unassembled WGS sequence"/>
</dbReference>
<evidence type="ECO:0000256" key="2">
    <source>
        <dbReference type="SAM" id="MobiDB-lite"/>
    </source>
</evidence>
<keyword evidence="4" id="KW-0067">ATP-binding</keyword>
<keyword evidence="1" id="KW-0863">Zinc-finger</keyword>
<evidence type="ECO:0000313" key="4">
    <source>
        <dbReference type="EMBL" id="KAF6471373.1"/>
    </source>
</evidence>
<keyword evidence="1" id="KW-0479">Metal-binding</keyword>
<dbReference type="PANTHER" id="PTHR14928:SF16">
    <property type="entry name" value="C3H1-TYPE DOMAIN-CONTAINING PROTEIN"/>
    <property type="match status" value="1"/>
</dbReference>
<keyword evidence="5" id="KW-1185">Reference proteome</keyword>
<dbReference type="SUPFAM" id="SSF57667">
    <property type="entry name" value="beta-beta-alpha zinc fingers"/>
    <property type="match status" value="1"/>
</dbReference>
<reference evidence="4 5" key="1">
    <citation type="journal article" date="2020" name="Nature">
        <title>Six reference-quality genomes reveal evolution of bat adaptations.</title>
        <authorList>
            <person name="Jebb D."/>
            <person name="Huang Z."/>
            <person name="Pippel M."/>
            <person name="Hughes G.M."/>
            <person name="Lavrichenko K."/>
            <person name="Devanna P."/>
            <person name="Winkler S."/>
            <person name="Jermiin L.S."/>
            <person name="Skirmuntt E.C."/>
            <person name="Katzourakis A."/>
            <person name="Burkitt-Gray L."/>
            <person name="Ray D.A."/>
            <person name="Sullivan K.A.M."/>
            <person name="Roscito J.G."/>
            <person name="Kirilenko B.M."/>
            <person name="Davalos L.M."/>
            <person name="Corthals A.P."/>
            <person name="Power M.L."/>
            <person name="Jones G."/>
            <person name="Ransome R.D."/>
            <person name="Dechmann D.K.N."/>
            <person name="Locatelli A.G."/>
            <person name="Puechmaille S.J."/>
            <person name="Fedrigo O."/>
            <person name="Jarvis E.D."/>
            <person name="Hiller M."/>
            <person name="Vernes S.C."/>
            <person name="Myers E.W."/>
            <person name="Teeling E.C."/>
        </authorList>
    </citation>
    <scope>NUCLEOTIDE SEQUENCE [LARGE SCALE GENOMIC DNA]</scope>
    <source>
        <strain evidence="4">MMolMol1</strain>
        <tissue evidence="4">Muscle</tissue>
    </source>
</reference>
<accession>A0A7J8HGE4</accession>
<name>A0A7J8HGE4_MOLMO</name>
<dbReference type="InterPro" id="IPR036236">
    <property type="entry name" value="Znf_C2H2_sf"/>
</dbReference>
<feature type="compositionally biased region" description="Low complexity" evidence="2">
    <location>
        <begin position="14"/>
        <end position="25"/>
    </location>
</feature>
<comment type="caution">
    <text evidence="4">The sequence shown here is derived from an EMBL/GenBank/DDBJ whole genome shotgun (WGS) entry which is preliminary data.</text>
</comment>
<feature type="zinc finger region" description="C3H1-type" evidence="1">
    <location>
        <begin position="96"/>
        <end position="125"/>
    </location>
</feature>
<dbReference type="PROSITE" id="PS50103">
    <property type="entry name" value="ZF_C3H1"/>
    <property type="match status" value="2"/>
</dbReference>
<feature type="region of interest" description="Disordered" evidence="2">
    <location>
        <begin position="1"/>
        <end position="25"/>
    </location>
</feature>